<dbReference type="RefSeq" id="WP_234385812.1">
    <property type="nucleotide sequence ID" value="NZ_BCMM01000038.1"/>
</dbReference>
<dbReference type="InterPro" id="IPR014710">
    <property type="entry name" value="RmlC-like_jellyroll"/>
</dbReference>
<dbReference type="InterPro" id="IPR012318">
    <property type="entry name" value="HTH_CRP"/>
</dbReference>
<dbReference type="EMBL" id="BCMM01000038">
    <property type="protein sequence ID" value="GAQ66252.1"/>
    <property type="molecule type" value="Genomic_DNA"/>
</dbReference>
<protein>
    <recommendedName>
        <fullName evidence="4">HTH crp-type domain-containing protein</fullName>
    </recommendedName>
</protein>
<dbReference type="GO" id="GO:0006355">
    <property type="term" value="P:regulation of DNA-templated transcription"/>
    <property type="evidence" value="ECO:0007669"/>
    <property type="project" value="InterPro"/>
</dbReference>
<dbReference type="SUPFAM" id="SSF51206">
    <property type="entry name" value="cAMP-binding domain-like"/>
    <property type="match status" value="1"/>
</dbReference>
<dbReference type="AlphaFoldDB" id="A0A100JV59"/>
<accession>A0A100JV59</accession>
<keyword evidence="3" id="KW-0804">Transcription</keyword>
<dbReference type="Proteomes" id="UP000067448">
    <property type="component" value="Unassembled WGS sequence"/>
</dbReference>
<evidence type="ECO:0000256" key="3">
    <source>
        <dbReference type="ARBA" id="ARBA00023163"/>
    </source>
</evidence>
<dbReference type="InterPro" id="IPR018490">
    <property type="entry name" value="cNMP-bd_dom_sf"/>
</dbReference>
<dbReference type="Gene3D" id="2.60.120.10">
    <property type="entry name" value="Jelly Rolls"/>
    <property type="match status" value="1"/>
</dbReference>
<reference evidence="6" key="1">
    <citation type="submission" date="2015-11" db="EMBL/GenBank/DDBJ databases">
        <authorList>
            <consortium name="Cross-ministerial Strategic Innovation Promotion Program (SIP) consortium"/>
            <person name="Tomihama T."/>
            <person name="Ikenaga M."/>
            <person name="Sakai M."/>
            <person name="Okubo T."/>
            <person name="Ikeda S."/>
        </authorList>
    </citation>
    <scope>NUCLEOTIDE SEQUENCE [LARGE SCALE GENOMIC DNA]</scope>
    <source>
        <strain evidence="6">S58</strain>
    </source>
</reference>
<dbReference type="InterPro" id="IPR036390">
    <property type="entry name" value="WH_DNA-bd_sf"/>
</dbReference>
<dbReference type="Pfam" id="PF13545">
    <property type="entry name" value="HTH_Crp_2"/>
    <property type="match status" value="1"/>
</dbReference>
<evidence type="ECO:0000256" key="1">
    <source>
        <dbReference type="ARBA" id="ARBA00023015"/>
    </source>
</evidence>
<evidence type="ECO:0000313" key="6">
    <source>
        <dbReference type="Proteomes" id="UP000067448"/>
    </source>
</evidence>
<evidence type="ECO:0000259" key="4">
    <source>
        <dbReference type="Pfam" id="PF13545"/>
    </source>
</evidence>
<feature type="domain" description="HTH crp-type" evidence="4">
    <location>
        <begin position="160"/>
        <end position="237"/>
    </location>
</feature>
<keyword evidence="2" id="KW-0238">DNA-binding</keyword>
<keyword evidence="1" id="KW-0805">Transcription regulation</keyword>
<proteinExistence type="predicted"/>
<dbReference type="GO" id="GO:0003677">
    <property type="term" value="F:DNA binding"/>
    <property type="evidence" value="ECO:0007669"/>
    <property type="project" value="UniProtKB-KW"/>
</dbReference>
<gene>
    <name evidence="5" type="ORF">SsS58_06682</name>
</gene>
<comment type="caution">
    <text evidence="5">The sequence shown here is derived from an EMBL/GenBank/DDBJ whole genome shotgun (WGS) entry which is preliminary data.</text>
</comment>
<organism evidence="5 6">
    <name type="scientific">Streptomyces scabiei</name>
    <dbReference type="NCBI Taxonomy" id="1930"/>
    <lineage>
        <taxon>Bacteria</taxon>
        <taxon>Bacillati</taxon>
        <taxon>Actinomycetota</taxon>
        <taxon>Actinomycetes</taxon>
        <taxon>Kitasatosporales</taxon>
        <taxon>Streptomycetaceae</taxon>
        <taxon>Streptomyces</taxon>
    </lineage>
</organism>
<name>A0A100JV59_STRSC</name>
<evidence type="ECO:0000313" key="5">
    <source>
        <dbReference type="EMBL" id="GAQ66252.1"/>
    </source>
</evidence>
<reference evidence="6" key="3">
    <citation type="submission" date="2016-02" db="EMBL/GenBank/DDBJ databases">
        <title>Draft genome of pathogenic Streptomyces sp. in Japan.</title>
        <authorList>
            <person name="Tomihama T."/>
            <person name="Ikenaga M."/>
            <person name="Sakai M."/>
            <person name="Okubo T."/>
            <person name="Ikeda S."/>
        </authorList>
    </citation>
    <scope>NUCLEOTIDE SEQUENCE [LARGE SCALE GENOMIC DNA]</scope>
    <source>
        <strain evidence="6">S58</strain>
    </source>
</reference>
<evidence type="ECO:0000256" key="2">
    <source>
        <dbReference type="ARBA" id="ARBA00023125"/>
    </source>
</evidence>
<dbReference type="SUPFAM" id="SSF46785">
    <property type="entry name" value="Winged helix' DNA-binding domain"/>
    <property type="match status" value="1"/>
</dbReference>
<sequence>MPPKVDTFRTVDVLNGRQRMPDGSFLDLLPADVWHLFVRAWGLDARVHERGEQLALGPGDRHVYLVLGGCVLQERRPLGTRIARFRGVGQFLGEAKLIEPEASVDTVCLTTTWVMPCPAGRVNVLLNKQPTARRALLRSLEHRNRSDEMIYGTATRTPLQRVGGLLLHLADVAGTVSGVEPGRPTILGPTQRDIADALLMGMSTVENVLRLLRDTHRVITSKYRQFVVTDLPALRALVTTA</sequence>
<reference evidence="5 6" key="2">
    <citation type="journal article" date="2016" name="Genome Announc.">
        <title>Draft Genome Sequences of Streptomyces scabiei S58, Streptomyces turgidiscabies T45, and Streptomyces acidiscabies a10, the Pathogens of Potato Common Scab, Isolated in Japan.</title>
        <authorList>
            <person name="Tomihama T."/>
            <person name="Nishi Y."/>
            <person name="Sakai M."/>
            <person name="Ikenaga M."/>
            <person name="Okubo T."/>
            <person name="Ikeda S."/>
        </authorList>
    </citation>
    <scope>NUCLEOTIDE SEQUENCE [LARGE SCALE GENOMIC DNA]</scope>
    <source>
        <strain evidence="5 6">S58</strain>
    </source>
</reference>